<evidence type="ECO:0000313" key="6">
    <source>
        <dbReference type="Proteomes" id="UP001160142"/>
    </source>
</evidence>
<dbReference type="Proteomes" id="UP001160142">
    <property type="component" value="Unassembled WGS sequence"/>
</dbReference>
<evidence type="ECO:0000256" key="3">
    <source>
        <dbReference type="ARBA" id="ARBA00023002"/>
    </source>
</evidence>
<accession>A0ABT6KME7</accession>
<keyword evidence="3" id="KW-0560">Oxidoreductase</keyword>
<organism evidence="5 6">
    <name type="scientific">Antiquaquibacter oligotrophicus</name>
    <dbReference type="NCBI Taxonomy" id="2880260"/>
    <lineage>
        <taxon>Bacteria</taxon>
        <taxon>Bacillati</taxon>
        <taxon>Actinomycetota</taxon>
        <taxon>Actinomycetes</taxon>
        <taxon>Micrococcales</taxon>
        <taxon>Microbacteriaceae</taxon>
        <taxon>Antiquaquibacter</taxon>
    </lineage>
</organism>
<name>A0ABT6KME7_9MICO</name>
<dbReference type="PANTHER" id="PTHR38011">
    <property type="entry name" value="DIHYDROFOLATE REDUCTASE FAMILY PROTEIN (AFU_ORTHOLOGUE AFUA_8G06820)"/>
    <property type="match status" value="1"/>
</dbReference>
<evidence type="ECO:0000313" key="5">
    <source>
        <dbReference type="EMBL" id="MDH6181024.1"/>
    </source>
</evidence>
<keyword evidence="6" id="KW-1185">Reference proteome</keyword>
<sequence>MILTRVHPAPTEQIDTDAADSRDRLLEWYRPPTHDWLRINLVLGISGNATGSDHTSTSLSSPTDRRILGVIRQLGDLILAGAQSVRAEGYQLPRSSRLAIVTSSGNLDGHQLSDPSAVTVICPESATDRVATSLPGAEVLSVPTEETTLRGVDIVSAARSAGYRSIVCEGGPTLASLLVHEGLVDELCITTSPVLRDASPTGFAATGVGEHPLSLEQLVIDDDDFVFARWLTRGRSTND</sequence>
<reference evidence="5 6" key="1">
    <citation type="submission" date="2023-04" db="EMBL/GenBank/DDBJ databases">
        <title>Genome Encyclopedia of Bacteria and Archaea VI: Functional Genomics of Type Strains.</title>
        <authorList>
            <person name="Whitman W."/>
        </authorList>
    </citation>
    <scope>NUCLEOTIDE SEQUENCE [LARGE SCALE GENOMIC DNA]</scope>
    <source>
        <strain evidence="5 6">SG_E_30_P1</strain>
    </source>
</reference>
<proteinExistence type="predicted"/>
<comment type="caution">
    <text evidence="5">The sequence shown here is derived from an EMBL/GenBank/DDBJ whole genome shotgun (WGS) entry which is preliminary data.</text>
</comment>
<dbReference type="Pfam" id="PF01872">
    <property type="entry name" value="RibD_C"/>
    <property type="match status" value="1"/>
</dbReference>
<dbReference type="InterPro" id="IPR024072">
    <property type="entry name" value="DHFR-like_dom_sf"/>
</dbReference>
<evidence type="ECO:0000256" key="2">
    <source>
        <dbReference type="ARBA" id="ARBA00022857"/>
    </source>
</evidence>
<dbReference type="RefSeq" id="WP_322133347.1">
    <property type="nucleotide sequence ID" value="NZ_CP085036.1"/>
</dbReference>
<dbReference type="InterPro" id="IPR050765">
    <property type="entry name" value="Riboflavin_Biosynth_HTPR"/>
</dbReference>
<evidence type="ECO:0000256" key="1">
    <source>
        <dbReference type="ARBA" id="ARBA00005104"/>
    </source>
</evidence>
<dbReference type="SUPFAM" id="SSF53597">
    <property type="entry name" value="Dihydrofolate reductase-like"/>
    <property type="match status" value="1"/>
</dbReference>
<keyword evidence="2" id="KW-0521">NADP</keyword>
<dbReference type="InterPro" id="IPR002734">
    <property type="entry name" value="RibDG_C"/>
</dbReference>
<gene>
    <name evidence="5" type="ORF">M2152_001206</name>
</gene>
<comment type="pathway">
    <text evidence="1">Cofactor biosynthesis; riboflavin biosynthesis.</text>
</comment>
<feature type="domain" description="Bacterial bifunctional deaminase-reductase C-terminal" evidence="4">
    <location>
        <begin position="36"/>
        <end position="195"/>
    </location>
</feature>
<protein>
    <submittedName>
        <fullName evidence="5">Riboflavin biosynthesis pyrimidine reductase</fullName>
    </submittedName>
</protein>
<dbReference type="PANTHER" id="PTHR38011:SF7">
    <property type="entry name" value="2,5-DIAMINO-6-RIBOSYLAMINO-4(3H)-PYRIMIDINONE 5'-PHOSPHATE REDUCTASE"/>
    <property type="match status" value="1"/>
</dbReference>
<dbReference type="Gene3D" id="3.40.430.10">
    <property type="entry name" value="Dihydrofolate Reductase, subunit A"/>
    <property type="match status" value="1"/>
</dbReference>
<evidence type="ECO:0000259" key="4">
    <source>
        <dbReference type="Pfam" id="PF01872"/>
    </source>
</evidence>
<dbReference type="EMBL" id="JARXVQ010000001">
    <property type="protein sequence ID" value="MDH6181024.1"/>
    <property type="molecule type" value="Genomic_DNA"/>
</dbReference>